<sequence>MAPTIDWPSWRTIILKEYKRRHQQSLEKASHGVAVQIKPMYDRLKMATQKAEKDAEEVGSWDKELREVKEKILRLDEKKARAMNYKKTVEQKRTSLLYGIADSLALMESGSRAMNSCIVDQYAIEMSPQPSSANGGARVVVDIDCLSWRTSRRGSSPMWPTWTSCTSTARPRTGAEPPSGEESLRQVSQVTLNLLCPNSFSPEQRPADLTTAAAEAPPAGTSSQSSKSNSSVAKQSTSTVGRSNEHSIPASAPRNLNIESFSLPTLRFQPEVNGPPFTIIRYGSRMVLVHLALGKI</sequence>
<protein>
    <submittedName>
        <fullName evidence="2">Uncharacterized protein</fullName>
    </submittedName>
</protein>
<feature type="region of interest" description="Disordered" evidence="1">
    <location>
        <begin position="203"/>
        <end position="252"/>
    </location>
</feature>
<dbReference type="Proteomes" id="UP001323405">
    <property type="component" value="Unassembled WGS sequence"/>
</dbReference>
<gene>
    <name evidence="2" type="ORF">QC762_403926</name>
</gene>
<feature type="compositionally biased region" description="Low complexity" evidence="1">
    <location>
        <begin position="207"/>
        <end position="239"/>
    </location>
</feature>
<organism evidence="2 3">
    <name type="scientific">Podospora pseudocomata</name>
    <dbReference type="NCBI Taxonomy" id="2093779"/>
    <lineage>
        <taxon>Eukaryota</taxon>
        <taxon>Fungi</taxon>
        <taxon>Dikarya</taxon>
        <taxon>Ascomycota</taxon>
        <taxon>Pezizomycotina</taxon>
        <taxon>Sordariomycetes</taxon>
        <taxon>Sordariomycetidae</taxon>
        <taxon>Sordariales</taxon>
        <taxon>Podosporaceae</taxon>
        <taxon>Podospora</taxon>
    </lineage>
</organism>
<evidence type="ECO:0000256" key="1">
    <source>
        <dbReference type="SAM" id="MobiDB-lite"/>
    </source>
</evidence>
<evidence type="ECO:0000313" key="3">
    <source>
        <dbReference type="Proteomes" id="UP001323405"/>
    </source>
</evidence>
<accession>A0ABR0GFN6</accession>
<dbReference type="RefSeq" id="XP_062743389.1">
    <property type="nucleotide sequence ID" value="XM_062889854.1"/>
</dbReference>
<evidence type="ECO:0000313" key="2">
    <source>
        <dbReference type="EMBL" id="KAK4654414.1"/>
    </source>
</evidence>
<feature type="region of interest" description="Disordered" evidence="1">
    <location>
        <begin position="151"/>
        <end position="184"/>
    </location>
</feature>
<proteinExistence type="predicted"/>
<dbReference type="GeneID" id="87909761"/>
<name>A0ABR0GFN6_9PEZI</name>
<reference evidence="2 3" key="1">
    <citation type="journal article" date="2023" name="bioRxiv">
        <title>High-quality genome assemblies of four members of thePodospora anserinaspecies complex.</title>
        <authorList>
            <person name="Ament-Velasquez S.L."/>
            <person name="Vogan A.A."/>
            <person name="Wallerman O."/>
            <person name="Hartmann F."/>
            <person name="Gautier V."/>
            <person name="Silar P."/>
            <person name="Giraud T."/>
            <person name="Johannesson H."/>
        </authorList>
    </citation>
    <scope>NUCLEOTIDE SEQUENCE [LARGE SCALE GENOMIC DNA]</scope>
    <source>
        <strain evidence="2 3">CBS 415.72m</strain>
    </source>
</reference>
<feature type="compositionally biased region" description="Polar residues" evidence="1">
    <location>
        <begin position="161"/>
        <end position="170"/>
    </location>
</feature>
<comment type="caution">
    <text evidence="2">The sequence shown here is derived from an EMBL/GenBank/DDBJ whole genome shotgun (WGS) entry which is preliminary data.</text>
</comment>
<keyword evidence="3" id="KW-1185">Reference proteome</keyword>
<dbReference type="EMBL" id="JAFFHA010000006">
    <property type="protein sequence ID" value="KAK4654414.1"/>
    <property type="molecule type" value="Genomic_DNA"/>
</dbReference>